<dbReference type="Proteomes" id="UP000623440">
    <property type="component" value="Unassembled WGS sequence"/>
</dbReference>
<evidence type="ECO:0000313" key="1">
    <source>
        <dbReference type="EMBL" id="MBD2532193.1"/>
    </source>
</evidence>
<protein>
    <submittedName>
        <fullName evidence="1">Uncharacterized protein</fullName>
    </submittedName>
</protein>
<name>A0ABR8DSJ2_9NOSO</name>
<evidence type="ECO:0000313" key="2">
    <source>
        <dbReference type="Proteomes" id="UP000623440"/>
    </source>
</evidence>
<organism evidence="1 2">
    <name type="scientific">Nostoc flagelliforme FACHB-838</name>
    <dbReference type="NCBI Taxonomy" id="2692904"/>
    <lineage>
        <taxon>Bacteria</taxon>
        <taxon>Bacillati</taxon>
        <taxon>Cyanobacteriota</taxon>
        <taxon>Cyanophyceae</taxon>
        <taxon>Nostocales</taxon>
        <taxon>Nostocaceae</taxon>
        <taxon>Nostoc</taxon>
    </lineage>
</organism>
<keyword evidence="2" id="KW-1185">Reference proteome</keyword>
<proteinExistence type="predicted"/>
<gene>
    <name evidence="1" type="ORF">H6G97_22460</name>
</gene>
<dbReference type="RefSeq" id="WP_206759124.1">
    <property type="nucleotide sequence ID" value="NZ_JACJSI010000051.1"/>
</dbReference>
<sequence>MLRISHWSFVTCTERLVPSGAEVSRWRNLCLRQAVRLHREVLVIRKGHRRTSGFPEGRTTDN</sequence>
<reference evidence="1 2" key="1">
    <citation type="journal article" date="2020" name="ISME J.">
        <title>Comparative genomics reveals insights into cyanobacterial evolution and habitat adaptation.</title>
        <authorList>
            <person name="Chen M.Y."/>
            <person name="Teng W.K."/>
            <person name="Zhao L."/>
            <person name="Hu C.X."/>
            <person name="Zhou Y.K."/>
            <person name="Han B.P."/>
            <person name="Song L.R."/>
            <person name="Shu W.S."/>
        </authorList>
    </citation>
    <scope>NUCLEOTIDE SEQUENCE [LARGE SCALE GENOMIC DNA]</scope>
    <source>
        <strain evidence="1 2">FACHB-838</strain>
    </source>
</reference>
<dbReference type="EMBL" id="JACJSI010000051">
    <property type="protein sequence ID" value="MBD2532193.1"/>
    <property type="molecule type" value="Genomic_DNA"/>
</dbReference>
<accession>A0ABR8DSJ2</accession>
<comment type="caution">
    <text evidence="1">The sequence shown here is derived from an EMBL/GenBank/DDBJ whole genome shotgun (WGS) entry which is preliminary data.</text>
</comment>